<comment type="similarity">
    <text evidence="1">Belongs to the protein kinase superfamily. ADCK protein kinase family.</text>
</comment>
<keyword evidence="4" id="KW-0812">Transmembrane</keyword>
<dbReference type="InterPro" id="IPR045307">
    <property type="entry name" value="ADCK1_dom"/>
</dbReference>
<dbReference type="InterPro" id="IPR023179">
    <property type="entry name" value="GTP-bd_ortho_bundle_sf"/>
</dbReference>
<dbReference type="GO" id="GO:0055088">
    <property type="term" value="P:lipid homeostasis"/>
    <property type="evidence" value="ECO:0007669"/>
    <property type="project" value="TreeGrafter"/>
</dbReference>
<dbReference type="GO" id="GO:0007005">
    <property type="term" value="P:mitochondrion organization"/>
    <property type="evidence" value="ECO:0007669"/>
    <property type="project" value="TreeGrafter"/>
</dbReference>
<dbReference type="InterPro" id="IPR051130">
    <property type="entry name" value="Mito_struct-func_regulator"/>
</dbReference>
<evidence type="ECO:0000256" key="4">
    <source>
        <dbReference type="SAM" id="Phobius"/>
    </source>
</evidence>
<feature type="transmembrane region" description="Helical" evidence="4">
    <location>
        <begin position="20"/>
        <end position="37"/>
    </location>
</feature>
<dbReference type="CDD" id="cd13969">
    <property type="entry name" value="ADCK1-like"/>
    <property type="match status" value="1"/>
</dbReference>
<dbReference type="Proteomes" id="UP000252519">
    <property type="component" value="Unassembled WGS sequence"/>
</dbReference>
<dbReference type="InterPro" id="IPR004147">
    <property type="entry name" value="ABC1_dom"/>
</dbReference>
<keyword evidence="2" id="KW-0547">Nucleotide-binding</keyword>
<dbReference type="OrthoDB" id="427480at2759"/>
<gene>
    <name evidence="7" type="ORF">ANCCAN_13555</name>
</gene>
<dbReference type="AlphaFoldDB" id="A0A368GCH4"/>
<evidence type="ECO:0000256" key="3">
    <source>
        <dbReference type="ARBA" id="ARBA00023134"/>
    </source>
</evidence>
<keyword evidence="4" id="KW-0472">Membrane</keyword>
<evidence type="ECO:0000313" key="7">
    <source>
        <dbReference type="EMBL" id="RCN40497.1"/>
    </source>
</evidence>
<dbReference type="FunFam" id="3.40.50.300:FF:000876">
    <property type="entry name" value="Mitochondrial GTPase 1"/>
    <property type="match status" value="1"/>
</dbReference>
<keyword evidence="4" id="KW-1133">Transmembrane helix</keyword>
<dbReference type="InterPro" id="IPR011009">
    <property type="entry name" value="Kinase-like_dom_sf"/>
</dbReference>
<organism evidence="7 8">
    <name type="scientific">Ancylostoma caninum</name>
    <name type="common">Dog hookworm</name>
    <dbReference type="NCBI Taxonomy" id="29170"/>
    <lineage>
        <taxon>Eukaryota</taxon>
        <taxon>Metazoa</taxon>
        <taxon>Ecdysozoa</taxon>
        <taxon>Nematoda</taxon>
        <taxon>Chromadorea</taxon>
        <taxon>Rhabditida</taxon>
        <taxon>Rhabditina</taxon>
        <taxon>Rhabditomorpha</taxon>
        <taxon>Strongyloidea</taxon>
        <taxon>Ancylostomatidae</taxon>
        <taxon>Ancylostomatinae</taxon>
        <taxon>Ancylostoma</taxon>
    </lineage>
</organism>
<dbReference type="InterPro" id="IPR006073">
    <property type="entry name" value="GTP-bd"/>
</dbReference>
<dbReference type="GO" id="GO:0005525">
    <property type="term" value="F:GTP binding"/>
    <property type="evidence" value="ECO:0007669"/>
    <property type="project" value="UniProtKB-KW"/>
</dbReference>
<evidence type="ECO:0000313" key="8">
    <source>
        <dbReference type="Proteomes" id="UP000252519"/>
    </source>
</evidence>
<comment type="caution">
    <text evidence="7">The sequence shown here is derived from an EMBL/GenBank/DDBJ whole genome shotgun (WGS) entry which is preliminary data.</text>
</comment>
<sequence length="1069" mass="124444">MSSAPRFLTSAAKWSFKKKFFIYGGSTILLGSGAAIYRSVDSLEDVRQVGLVRFGRAACAVAKIVVDYKSSLRGLSDTSEEYNAAIKKCHKRSAVELLELACANGGVFIKVDEVFSEFAEEPIGAASLAQVHIARLKENNEKVAVKVQHRRVYKNSRTDINTMEFLVKVADKIFPEFKLMWLVEEVKKNLPQELNFILEAKNADRLAEMFKHLKFLKVPKMYYDYSTPRLLTMEFCEGEHIDDIDYMINNNIDRHDVCRKMGRLYSEMIFLNGYLHSDPHPGNVLVSKKENGEVEIVLLDHGLYLDIDDRFRGLYADLWLALLAPDPDKLRSVAAEMGVGELYGLFACIVARRSWKAVSQGIKNKKMDTDEKDELRLYAASLIPQISEVLHRMPRQMLLILKTNDLLRNLEHVLGTENRADAHIEMSRCVVRTHYELKLKKPNCTVWETLRIRLRLLWALFKMQSYEWFLITMDTFPFRYFLLNLEHVLGTENRADAHIEMSRCVVRTHYELKLKKPNRTVWETLRIRLRLLWALFKIQSYEWFLITMDTFPFRYFLLLYLQHLQAILGMNSCTDSILFILKTYTLFPKKKDVQKKLLARHFLPYYQHLPKKLMSVLVAARNTFSRLLPSVRHISTIETTSADPCPDMRDEFVLPPNFDYRVWFPMHMSVQMKKMEGKLRTVDLIVEIWYICLEARRFLLYSQHLPKKLMSVLVSAAARNAFSRLLPSVRHISTIETTSADPCPDMRDEFVLPPNFDYRVWFPMHMSVQMKKMEGKLRTVDLIVEVHDARIPVSGRNSTFLKQFCSIRPHVLVMNKMDLINMKKYKQPIEDYYRHEHGITNIIWTDCKRRHGRTLSNVQKAVLDILTHEPRFNRTVKTEFQIMVVGIPNVGKSSLINTWRSHNMGTKKSAVVEGARPGVTVRVQNRVRVLDKPPIYVLDTPGVLSPSTRNVDEVMKLALCDLILESATNPRYVADYLLYWLNRHLIVCRTGDYSYIKHLEIPGEPTDDIDKLLIRICSSKDFRVRCLTGPTYEERWDFDRAIATFIKLFRKGVLKDCCLDKDILRPYLE</sequence>
<dbReference type="PANTHER" id="PTHR43173">
    <property type="entry name" value="ABC1 FAMILY PROTEIN"/>
    <property type="match status" value="1"/>
</dbReference>
<reference evidence="7 8" key="1">
    <citation type="submission" date="2014-10" db="EMBL/GenBank/DDBJ databases">
        <title>Draft genome of the hookworm Ancylostoma caninum.</title>
        <authorList>
            <person name="Mitreva M."/>
        </authorList>
    </citation>
    <scope>NUCLEOTIDE SEQUENCE [LARGE SCALE GENOMIC DNA]</scope>
    <source>
        <strain evidence="7 8">Baltimore</strain>
    </source>
</reference>
<keyword evidence="8" id="KW-1185">Reference proteome</keyword>
<dbReference type="STRING" id="29170.A0A368GCH4"/>
<dbReference type="Pfam" id="PF03109">
    <property type="entry name" value="ABC1"/>
    <property type="match status" value="1"/>
</dbReference>
<keyword evidence="3" id="KW-0342">GTP-binding</keyword>
<evidence type="ECO:0000259" key="5">
    <source>
        <dbReference type="Pfam" id="PF01926"/>
    </source>
</evidence>
<dbReference type="CDD" id="cd01856">
    <property type="entry name" value="YlqF"/>
    <property type="match status" value="1"/>
</dbReference>
<dbReference type="SUPFAM" id="SSF52540">
    <property type="entry name" value="P-loop containing nucleoside triphosphate hydrolases"/>
    <property type="match status" value="1"/>
</dbReference>
<dbReference type="SUPFAM" id="SSF56112">
    <property type="entry name" value="Protein kinase-like (PK-like)"/>
    <property type="match status" value="1"/>
</dbReference>
<dbReference type="Pfam" id="PF01926">
    <property type="entry name" value="MMR_HSR1"/>
    <property type="match status" value="1"/>
</dbReference>
<dbReference type="GO" id="GO:0005743">
    <property type="term" value="C:mitochondrial inner membrane"/>
    <property type="evidence" value="ECO:0007669"/>
    <property type="project" value="TreeGrafter"/>
</dbReference>
<dbReference type="Gene3D" id="1.10.510.10">
    <property type="entry name" value="Transferase(Phosphotransferase) domain 1"/>
    <property type="match status" value="1"/>
</dbReference>
<proteinExistence type="inferred from homology"/>
<feature type="domain" description="ABC1 atypical kinase-like" evidence="6">
    <location>
        <begin position="110"/>
        <end position="331"/>
    </location>
</feature>
<dbReference type="EMBL" id="JOJR01000282">
    <property type="protein sequence ID" value="RCN40497.1"/>
    <property type="molecule type" value="Genomic_DNA"/>
</dbReference>
<evidence type="ECO:0000256" key="1">
    <source>
        <dbReference type="ARBA" id="ARBA00009670"/>
    </source>
</evidence>
<evidence type="ECO:0000259" key="6">
    <source>
        <dbReference type="Pfam" id="PF03109"/>
    </source>
</evidence>
<dbReference type="InterPro" id="IPR027417">
    <property type="entry name" value="P-loop_NTPase"/>
</dbReference>
<feature type="domain" description="G" evidence="5">
    <location>
        <begin position="881"/>
        <end position="964"/>
    </location>
</feature>
<accession>A0A368GCH4</accession>
<dbReference type="Gene3D" id="1.10.1580.10">
    <property type="match status" value="1"/>
</dbReference>
<protein>
    <submittedName>
        <fullName evidence="7">Uncharacterized protein</fullName>
    </submittedName>
</protein>
<dbReference type="PANTHER" id="PTHR43173:SF19">
    <property type="entry name" value="AARF DOMAIN-CONTAINING PROTEIN KINASE 1"/>
    <property type="match status" value="1"/>
</dbReference>
<dbReference type="Gene3D" id="3.40.50.300">
    <property type="entry name" value="P-loop containing nucleotide triphosphate hydrolases"/>
    <property type="match status" value="1"/>
</dbReference>
<name>A0A368GCH4_ANCCA</name>
<evidence type="ECO:0000256" key="2">
    <source>
        <dbReference type="ARBA" id="ARBA00022741"/>
    </source>
</evidence>